<proteinExistence type="predicted"/>
<keyword evidence="2" id="KW-1185">Reference proteome</keyword>
<name>A0A9D4W775_PEA</name>
<protein>
    <submittedName>
        <fullName evidence="1">Uncharacterized protein</fullName>
    </submittedName>
</protein>
<organism evidence="1 2">
    <name type="scientific">Pisum sativum</name>
    <name type="common">Garden pea</name>
    <name type="synonym">Lathyrus oleraceus</name>
    <dbReference type="NCBI Taxonomy" id="3888"/>
    <lineage>
        <taxon>Eukaryota</taxon>
        <taxon>Viridiplantae</taxon>
        <taxon>Streptophyta</taxon>
        <taxon>Embryophyta</taxon>
        <taxon>Tracheophyta</taxon>
        <taxon>Spermatophyta</taxon>
        <taxon>Magnoliopsida</taxon>
        <taxon>eudicotyledons</taxon>
        <taxon>Gunneridae</taxon>
        <taxon>Pentapetalae</taxon>
        <taxon>rosids</taxon>
        <taxon>fabids</taxon>
        <taxon>Fabales</taxon>
        <taxon>Fabaceae</taxon>
        <taxon>Papilionoideae</taxon>
        <taxon>50 kb inversion clade</taxon>
        <taxon>NPAAA clade</taxon>
        <taxon>Hologalegina</taxon>
        <taxon>IRL clade</taxon>
        <taxon>Fabeae</taxon>
        <taxon>Lathyrus</taxon>
    </lineage>
</organism>
<evidence type="ECO:0000313" key="2">
    <source>
        <dbReference type="Proteomes" id="UP001058974"/>
    </source>
</evidence>
<evidence type="ECO:0000313" key="1">
    <source>
        <dbReference type="EMBL" id="KAI5395536.1"/>
    </source>
</evidence>
<accession>A0A9D4W775</accession>
<dbReference type="EMBL" id="JAMSHJ010000006">
    <property type="protein sequence ID" value="KAI5395536.1"/>
    <property type="molecule type" value="Genomic_DNA"/>
</dbReference>
<dbReference type="Gramene" id="Psat06G0191200-T1">
    <property type="protein sequence ID" value="KAI5395536.1"/>
    <property type="gene ID" value="KIW84_061912"/>
</dbReference>
<sequence length="222" mass="25330">MTPRTLDNPWLSKLRETSLRGDHPEEPATVKLTSRHSYNTRRNQKLLMDQWEQNQAVTREDMTVMKAQMGQLVEAIQALARGQEEMCQANLRDVAANPVVVTIPVNPPEGAGTPVVTQPPPERVLVYQNTAQTFNITINGRAQLEMDDHQDVFFTTRADSVYDAFGPSPAELEQRFRMMEDKLKAIEGQYICNVVVRAMVDPKKLYLWENPVSFFQDQDPKL</sequence>
<dbReference type="Proteomes" id="UP001058974">
    <property type="component" value="Chromosome 6"/>
</dbReference>
<gene>
    <name evidence="1" type="ORF">KIW84_061912</name>
</gene>
<comment type="caution">
    <text evidence="1">The sequence shown here is derived from an EMBL/GenBank/DDBJ whole genome shotgun (WGS) entry which is preliminary data.</text>
</comment>
<reference evidence="1 2" key="1">
    <citation type="journal article" date="2022" name="Nat. Genet.">
        <title>Improved pea reference genome and pan-genome highlight genomic features and evolutionary characteristics.</title>
        <authorList>
            <person name="Yang T."/>
            <person name="Liu R."/>
            <person name="Luo Y."/>
            <person name="Hu S."/>
            <person name="Wang D."/>
            <person name="Wang C."/>
            <person name="Pandey M.K."/>
            <person name="Ge S."/>
            <person name="Xu Q."/>
            <person name="Li N."/>
            <person name="Li G."/>
            <person name="Huang Y."/>
            <person name="Saxena R.K."/>
            <person name="Ji Y."/>
            <person name="Li M."/>
            <person name="Yan X."/>
            <person name="He Y."/>
            <person name="Liu Y."/>
            <person name="Wang X."/>
            <person name="Xiang C."/>
            <person name="Varshney R.K."/>
            <person name="Ding H."/>
            <person name="Gao S."/>
            <person name="Zong X."/>
        </authorList>
    </citation>
    <scope>NUCLEOTIDE SEQUENCE [LARGE SCALE GENOMIC DNA]</scope>
    <source>
        <strain evidence="1 2">cv. Zhongwan 6</strain>
    </source>
</reference>
<dbReference type="AlphaFoldDB" id="A0A9D4W775"/>